<evidence type="ECO:0000313" key="1">
    <source>
        <dbReference type="EMBL" id="MBP2452385.1"/>
    </source>
</evidence>
<name>A0ABS4ZSB0_9MYCO</name>
<dbReference type="InterPro" id="IPR048000">
    <property type="entry name" value="TnsA-like"/>
</dbReference>
<dbReference type="Proteomes" id="UP000694460">
    <property type="component" value="Unassembled WGS sequence"/>
</dbReference>
<gene>
    <name evidence="1" type="ORF">JOF57_002298</name>
</gene>
<reference evidence="1 2" key="1">
    <citation type="submission" date="2021-03" db="EMBL/GenBank/DDBJ databases">
        <title>Sequencing the genomes of 1000 actinobacteria strains.</title>
        <authorList>
            <person name="Klenk H.-P."/>
        </authorList>
    </citation>
    <scope>NUCLEOTIDE SEQUENCE [LARGE SCALE GENOMIC DNA]</scope>
    <source>
        <strain evidence="1 2">DSM 46713</strain>
    </source>
</reference>
<protein>
    <recommendedName>
        <fullName evidence="3">TnsA endonuclease N terminal protein</fullName>
    </recommendedName>
</protein>
<sequence length="250" mass="27051">MSNAGRVTAKTRRSGQVEYRPAEGLPVAWAGAGELGSVPFETCAPIRKPASYKGQKNFTGQWWSATTGTHLAFDSWVKRDFLISADFDPAVVAISVWPFTFQFRSRSGKLRDHTPDVFLRFAGGNASLVDVRTTTSASERDNEAFAAAAALCEGAGWSYLRAAEQPVVRAANLRWLAGYRHGRNRDHVVAATIDSRLAEGPLCIDSLAAAVGEPIAVLPTIYHLLWTHEVVADVDTAPLSGHTLIETGQT</sequence>
<accession>A0ABS4ZSB0</accession>
<dbReference type="NCBIfam" id="NF033179">
    <property type="entry name" value="TnsA_like_Actin"/>
    <property type="match status" value="1"/>
</dbReference>
<comment type="caution">
    <text evidence="1">The sequence shown here is derived from an EMBL/GenBank/DDBJ whole genome shotgun (WGS) entry which is preliminary data.</text>
</comment>
<evidence type="ECO:0000313" key="2">
    <source>
        <dbReference type="Proteomes" id="UP000694460"/>
    </source>
</evidence>
<keyword evidence="2" id="KW-1185">Reference proteome</keyword>
<organism evidence="1 2">
    <name type="scientific">Mycolicibacterium lutetiense</name>
    <dbReference type="NCBI Taxonomy" id="1641992"/>
    <lineage>
        <taxon>Bacteria</taxon>
        <taxon>Bacillati</taxon>
        <taxon>Actinomycetota</taxon>
        <taxon>Actinomycetes</taxon>
        <taxon>Mycobacteriales</taxon>
        <taxon>Mycobacteriaceae</taxon>
        <taxon>Mycolicibacterium</taxon>
    </lineage>
</organism>
<dbReference type="EMBL" id="JAGIOP010000002">
    <property type="protein sequence ID" value="MBP2452385.1"/>
    <property type="molecule type" value="Genomic_DNA"/>
</dbReference>
<evidence type="ECO:0008006" key="3">
    <source>
        <dbReference type="Google" id="ProtNLM"/>
    </source>
</evidence>
<proteinExistence type="predicted"/>